<dbReference type="Gene3D" id="3.40.50.1980">
    <property type="entry name" value="Nitrogenase molybdenum iron protein domain"/>
    <property type="match status" value="2"/>
</dbReference>
<accession>A0A0P0Z9N9</accession>
<keyword evidence="4" id="KW-0813">Transport</keyword>
<feature type="compositionally biased region" description="Basic and acidic residues" evidence="12">
    <location>
        <begin position="169"/>
        <end position="201"/>
    </location>
</feature>
<keyword evidence="9" id="KW-0864">Zinc transport</keyword>
<dbReference type="SUPFAM" id="SSF53807">
    <property type="entry name" value="Helical backbone' metal receptor"/>
    <property type="match status" value="1"/>
</dbReference>
<dbReference type="GO" id="GO:0006829">
    <property type="term" value="P:zinc ion transport"/>
    <property type="evidence" value="ECO:0007669"/>
    <property type="project" value="UniProtKB-KW"/>
</dbReference>
<name>A0A0P0Z9N9_9HYPH</name>
<evidence type="ECO:0000256" key="11">
    <source>
        <dbReference type="ARBA" id="ARBA00023157"/>
    </source>
</evidence>
<dbReference type="AlphaFoldDB" id="A0A0P0Z9N9"/>
<keyword evidence="11" id="KW-1015">Disulfide bond</keyword>
<dbReference type="CDD" id="cd01019">
    <property type="entry name" value="ZnuA"/>
    <property type="match status" value="1"/>
</dbReference>
<protein>
    <recommendedName>
        <fullName evidence="3">High-affinity zinc uptake system protein ZnuA</fullName>
    </recommendedName>
</protein>
<dbReference type="PANTHER" id="PTHR42953:SF3">
    <property type="entry name" value="HIGH-AFFINITY ZINC UPTAKE SYSTEM PROTEIN ZNUA"/>
    <property type="match status" value="1"/>
</dbReference>
<evidence type="ECO:0000256" key="13">
    <source>
        <dbReference type="SAM" id="SignalP"/>
    </source>
</evidence>
<evidence type="ECO:0000256" key="8">
    <source>
        <dbReference type="ARBA" id="ARBA00022833"/>
    </source>
</evidence>
<evidence type="ECO:0000256" key="4">
    <source>
        <dbReference type="ARBA" id="ARBA00022448"/>
    </source>
</evidence>
<evidence type="ECO:0000256" key="7">
    <source>
        <dbReference type="ARBA" id="ARBA00022764"/>
    </source>
</evidence>
<evidence type="ECO:0000256" key="3">
    <source>
        <dbReference type="ARBA" id="ARBA00015915"/>
    </source>
</evidence>
<feature type="region of interest" description="Disordered" evidence="12">
    <location>
        <begin position="139"/>
        <end position="201"/>
    </location>
</feature>
<keyword evidence="8" id="KW-0862">Zinc</keyword>
<comment type="subcellular location">
    <subcellularLocation>
        <location evidence="1">Periplasm</location>
    </subcellularLocation>
</comment>
<keyword evidence="7" id="KW-0574">Periplasm</keyword>
<evidence type="ECO:0000256" key="1">
    <source>
        <dbReference type="ARBA" id="ARBA00004418"/>
    </source>
</evidence>
<dbReference type="InterPro" id="IPR050492">
    <property type="entry name" value="Bact_metal-bind_prot9"/>
</dbReference>
<proteinExistence type="inferred from homology"/>
<sequence>MRPIKAFFLASTFVTASAPAANAQVNVVASIKPVHSLVAAVMDGVGEPGLIVEGAGSPHTYAMKPSQAQMLEDAQLVFWIGPGIEPFLQKPLETIGTTAKTIQLMDSHDLVKLPLREGGTFEEHDHDHGGNEVEPVAAEGQEEHGHDHGHTETAKAGHSHDPDDGETAEAGHDHDQGETAEKGHDHDHGETAEAGHDHDYGEGEFNTHIWLDPVNAKAMVHEIEEALVAVDPDNAATYEANAEAEMARLDELVLEVSAQLEPLRDQTFIVFHDAYPYFENRFGVTAAGSITVSPEVVPGAQRVGEIQNKVEQLGATCVFAEPQFEPQLVSTVMEGTEARSGVLDPLGSNIENGPDLYHALIRNMAASMKDCLGQSS</sequence>
<keyword evidence="6 13" id="KW-0732">Signal</keyword>
<reference evidence="14" key="1">
    <citation type="journal article" date="2015" name="Proc. Natl. Acad. Sci. U.S.A.">
        <title>Bacterial clade with the ribosomal RNA operon on a small plasmid rather than the chromosome.</title>
        <authorList>
            <person name="Anda M."/>
            <person name="Ohtsubo Y."/>
            <person name="Okubo T."/>
            <person name="Sugawara M."/>
            <person name="Nagata Y."/>
            <person name="Tsuda M."/>
            <person name="Minamisawa K."/>
            <person name="Mitsui H."/>
        </authorList>
    </citation>
    <scope>NUCLEOTIDE SEQUENCE</scope>
    <source>
        <strain evidence="14">DSM 15513</strain>
    </source>
</reference>
<comment type="similarity">
    <text evidence="2">Belongs to the bacterial solute-binding protein 9 family.</text>
</comment>
<organism evidence="14">
    <name type="scientific">Fulvimarina pelagi</name>
    <dbReference type="NCBI Taxonomy" id="217511"/>
    <lineage>
        <taxon>Bacteria</taxon>
        <taxon>Pseudomonadati</taxon>
        <taxon>Pseudomonadota</taxon>
        <taxon>Alphaproteobacteria</taxon>
        <taxon>Hyphomicrobiales</taxon>
        <taxon>Aurantimonadaceae</taxon>
        <taxon>Fulvimarina</taxon>
    </lineage>
</organism>
<dbReference type="GO" id="GO:0046872">
    <property type="term" value="F:metal ion binding"/>
    <property type="evidence" value="ECO:0007669"/>
    <property type="project" value="UniProtKB-KW"/>
</dbReference>
<dbReference type="PANTHER" id="PTHR42953">
    <property type="entry name" value="HIGH-AFFINITY ZINC UPTAKE SYSTEM PROTEIN ZNUA-RELATED"/>
    <property type="match status" value="1"/>
</dbReference>
<feature type="chain" id="PRO_5006058258" description="High-affinity zinc uptake system protein ZnuA" evidence="13">
    <location>
        <begin position="24"/>
        <end position="376"/>
    </location>
</feature>
<evidence type="ECO:0000256" key="10">
    <source>
        <dbReference type="ARBA" id="ARBA00023065"/>
    </source>
</evidence>
<dbReference type="RefSeq" id="WP_007068424.1">
    <property type="nucleotide sequence ID" value="NZ_BBWO01000031.1"/>
</dbReference>
<dbReference type="InterPro" id="IPR035520">
    <property type="entry name" value="ZnuA"/>
</dbReference>
<evidence type="ECO:0000256" key="2">
    <source>
        <dbReference type="ARBA" id="ARBA00011028"/>
    </source>
</evidence>
<dbReference type="OrthoDB" id="7346865at2"/>
<dbReference type="Pfam" id="PF01297">
    <property type="entry name" value="ZnuA"/>
    <property type="match status" value="1"/>
</dbReference>
<evidence type="ECO:0000256" key="12">
    <source>
        <dbReference type="SAM" id="MobiDB-lite"/>
    </source>
</evidence>
<keyword evidence="5" id="KW-0479">Metal-binding</keyword>
<feature type="signal peptide" evidence="13">
    <location>
        <begin position="1"/>
        <end position="23"/>
    </location>
</feature>
<dbReference type="GO" id="GO:0042597">
    <property type="term" value="C:periplasmic space"/>
    <property type="evidence" value="ECO:0007669"/>
    <property type="project" value="UniProtKB-SubCell"/>
</dbReference>
<evidence type="ECO:0000256" key="5">
    <source>
        <dbReference type="ARBA" id="ARBA00022723"/>
    </source>
</evidence>
<feature type="compositionally biased region" description="Basic and acidic residues" evidence="12">
    <location>
        <begin position="141"/>
        <end position="162"/>
    </location>
</feature>
<dbReference type="EMBL" id="LC066396">
    <property type="protein sequence ID" value="BAT31024.1"/>
    <property type="molecule type" value="Genomic_DNA"/>
</dbReference>
<dbReference type="InterPro" id="IPR006127">
    <property type="entry name" value="ZnuA-like"/>
</dbReference>
<evidence type="ECO:0000256" key="9">
    <source>
        <dbReference type="ARBA" id="ARBA00022906"/>
    </source>
</evidence>
<keyword evidence="10" id="KW-0406">Ion transport</keyword>
<evidence type="ECO:0000313" key="14">
    <source>
        <dbReference type="EMBL" id="BAT31024.1"/>
    </source>
</evidence>
<evidence type="ECO:0000256" key="6">
    <source>
        <dbReference type="ARBA" id="ARBA00022729"/>
    </source>
</evidence>